<keyword evidence="2" id="KW-0285">Flavoprotein</keyword>
<sequence length="368" mass="39361">MDRIGCVVAGGGVIGIAIAREFARRGIETLIAEESGGVGNGISSRNSGVIHAGLYYPETSLKAWLCVDGNAALYRFANAYGVAHKRCGKLIVATDNRQVETLTEIAGRARRCGVSDLQFLSGAQARRVEPELNCTAAIMSPSTGIVDCHDLMLALLGDAQAHDAMIATHTKVVSVEADSDGFVVHTIETETGRPYEFRTDVFINACGLNAPELAAKIAALPKHHVPERRYAKGNYFSVPGTAPFQHLIYPVPEPGGLGIHLTLDLGGSMRFGPDVEWVDTIDYSVDPARAERFYEAIRKYWPALPDGVLQPAYCGIRPKLSIAGETVTDFLIEGPSSHGVKGLVNLFGIESPGLTSCLPIAQYVAALV</sequence>
<name>A0A2S9JFQ3_9HYPH</name>
<keyword evidence="8" id="KW-1185">Reference proteome</keyword>
<dbReference type="SUPFAM" id="SSF51905">
    <property type="entry name" value="FAD/NAD(P)-binding domain"/>
    <property type="match status" value="1"/>
</dbReference>
<dbReference type="InterPro" id="IPR006076">
    <property type="entry name" value="FAD-dep_OxRdtase"/>
</dbReference>
<dbReference type="RefSeq" id="WP_105735294.1">
    <property type="nucleotide sequence ID" value="NZ_PVBT01000005.1"/>
</dbReference>
<dbReference type="GO" id="GO:0047545">
    <property type="term" value="F:(S)-2-hydroxyglutarate dehydrogenase activity"/>
    <property type="evidence" value="ECO:0007669"/>
    <property type="project" value="TreeGrafter"/>
</dbReference>
<dbReference type="InterPro" id="IPR036188">
    <property type="entry name" value="FAD/NAD-bd_sf"/>
</dbReference>
<evidence type="ECO:0000313" key="7">
    <source>
        <dbReference type="EMBL" id="PRD51736.1"/>
    </source>
</evidence>
<comment type="cofactor">
    <cofactor evidence="1">
        <name>FAD</name>
        <dbReference type="ChEBI" id="CHEBI:57692"/>
    </cofactor>
</comment>
<comment type="caution">
    <text evidence="7">The sequence shown here is derived from an EMBL/GenBank/DDBJ whole genome shotgun (WGS) entry which is preliminary data.</text>
</comment>
<accession>A0A2S9JFQ3</accession>
<protein>
    <submittedName>
        <fullName evidence="7">FAD-dependent oxidoreductase</fullName>
    </submittedName>
</protein>
<dbReference type="PANTHER" id="PTHR43104:SF4">
    <property type="entry name" value="L-2-HYDROXYGLUTARATE DEHYDROGENASE, MITOCHONDRIAL"/>
    <property type="match status" value="1"/>
</dbReference>
<keyword evidence="4" id="KW-0560">Oxidoreductase</keyword>
<evidence type="ECO:0000256" key="1">
    <source>
        <dbReference type="ARBA" id="ARBA00001974"/>
    </source>
</evidence>
<dbReference type="PANTHER" id="PTHR43104">
    <property type="entry name" value="L-2-HYDROXYGLUTARATE DEHYDROGENASE, MITOCHONDRIAL"/>
    <property type="match status" value="1"/>
</dbReference>
<organism evidence="7 8">
    <name type="scientific">Phyllobacterium myrsinacearum</name>
    <dbReference type="NCBI Taxonomy" id="28101"/>
    <lineage>
        <taxon>Bacteria</taxon>
        <taxon>Pseudomonadati</taxon>
        <taxon>Pseudomonadota</taxon>
        <taxon>Alphaproteobacteria</taxon>
        <taxon>Hyphomicrobiales</taxon>
        <taxon>Phyllobacteriaceae</taxon>
        <taxon>Phyllobacterium</taxon>
    </lineage>
</organism>
<evidence type="ECO:0000256" key="4">
    <source>
        <dbReference type="ARBA" id="ARBA00023002"/>
    </source>
</evidence>
<evidence type="ECO:0000313" key="8">
    <source>
        <dbReference type="Proteomes" id="UP000238563"/>
    </source>
</evidence>
<proteinExistence type="inferred from homology"/>
<comment type="similarity">
    <text evidence="5">Belongs to the L2HGDH family.</text>
</comment>
<dbReference type="AlphaFoldDB" id="A0A2S9JFQ3"/>
<reference evidence="7 8" key="1">
    <citation type="submission" date="2018-02" db="EMBL/GenBank/DDBJ databases">
        <title>The draft genome of Phyllobacterium myrsinacearum DSM5892.</title>
        <authorList>
            <person name="Li L."/>
            <person name="Liu L."/>
            <person name="Zhang X."/>
            <person name="Wang T."/>
        </authorList>
    </citation>
    <scope>NUCLEOTIDE SEQUENCE [LARGE SCALE GENOMIC DNA]</scope>
    <source>
        <strain evidence="7 8">DSM 5892</strain>
    </source>
</reference>
<gene>
    <name evidence="7" type="ORF">C5750_17990</name>
</gene>
<dbReference type="EMBL" id="PVBT01000005">
    <property type="protein sequence ID" value="PRD51736.1"/>
    <property type="molecule type" value="Genomic_DNA"/>
</dbReference>
<evidence type="ECO:0000256" key="5">
    <source>
        <dbReference type="ARBA" id="ARBA00037941"/>
    </source>
</evidence>
<dbReference type="OrthoDB" id="9801699at2"/>
<dbReference type="Gene3D" id="3.50.50.60">
    <property type="entry name" value="FAD/NAD(P)-binding domain"/>
    <property type="match status" value="1"/>
</dbReference>
<evidence type="ECO:0000259" key="6">
    <source>
        <dbReference type="Pfam" id="PF01266"/>
    </source>
</evidence>
<keyword evidence="3" id="KW-0274">FAD</keyword>
<dbReference type="Pfam" id="PF01266">
    <property type="entry name" value="DAO"/>
    <property type="match status" value="1"/>
</dbReference>
<dbReference type="Gene3D" id="3.30.9.10">
    <property type="entry name" value="D-Amino Acid Oxidase, subunit A, domain 2"/>
    <property type="match status" value="1"/>
</dbReference>
<feature type="domain" description="FAD dependent oxidoreductase" evidence="6">
    <location>
        <begin position="7"/>
        <end position="367"/>
    </location>
</feature>
<evidence type="ECO:0000256" key="2">
    <source>
        <dbReference type="ARBA" id="ARBA00022630"/>
    </source>
</evidence>
<dbReference type="Proteomes" id="UP000238563">
    <property type="component" value="Unassembled WGS sequence"/>
</dbReference>
<evidence type="ECO:0000256" key="3">
    <source>
        <dbReference type="ARBA" id="ARBA00022827"/>
    </source>
</evidence>